<dbReference type="EMBL" id="CP035495">
    <property type="protein sequence ID" value="QAY63238.1"/>
    <property type="molecule type" value="Genomic_DNA"/>
</dbReference>
<gene>
    <name evidence="1" type="ORF">ET495_08265</name>
</gene>
<accession>A0A4P6EYU9</accession>
<dbReference type="AlphaFoldDB" id="A0A4P6EYU9"/>
<reference evidence="1 2" key="1">
    <citation type="submission" date="2019-01" db="EMBL/GenBank/DDBJ databases">
        <title>Genome sequencing of strain 2JSPR-7.</title>
        <authorList>
            <person name="Heo J."/>
            <person name="Kim S.-J."/>
            <person name="Kim J.-S."/>
            <person name="Hong S.-B."/>
            <person name="Kwon S.-W."/>
        </authorList>
    </citation>
    <scope>NUCLEOTIDE SEQUENCE [LARGE SCALE GENOMIC DNA]</scope>
    <source>
        <strain evidence="1 2">2JSPR-7</strain>
    </source>
</reference>
<dbReference type="KEGG" id="xyl:ET495_08265"/>
<dbReference type="OrthoDB" id="122087at2"/>
<evidence type="ECO:0000313" key="2">
    <source>
        <dbReference type="Proteomes" id="UP000291758"/>
    </source>
</evidence>
<dbReference type="RefSeq" id="WP_129204144.1">
    <property type="nucleotide sequence ID" value="NZ_CP035495.1"/>
</dbReference>
<proteinExistence type="predicted"/>
<organism evidence="1 2">
    <name type="scientific">Xylanimonas allomyrinae</name>
    <dbReference type="NCBI Taxonomy" id="2509459"/>
    <lineage>
        <taxon>Bacteria</taxon>
        <taxon>Bacillati</taxon>
        <taxon>Actinomycetota</taxon>
        <taxon>Actinomycetes</taxon>
        <taxon>Micrococcales</taxon>
        <taxon>Promicromonosporaceae</taxon>
        <taxon>Xylanimonas</taxon>
    </lineage>
</organism>
<evidence type="ECO:0000313" key="1">
    <source>
        <dbReference type="EMBL" id="QAY63238.1"/>
    </source>
</evidence>
<keyword evidence="2" id="KW-1185">Reference proteome</keyword>
<name>A0A4P6EYU9_9MICO</name>
<dbReference type="Proteomes" id="UP000291758">
    <property type="component" value="Chromosome"/>
</dbReference>
<sequence>MSVTPVGIRRFRADLATYVDSDTPVAVQRHGHTVGFFIPVKVDLTAERAVFAAATAKLDALLADEDVEAALRDFEDLRASET</sequence>
<protein>
    <submittedName>
        <fullName evidence="1">Type II toxin-antitoxin system Phd/YefM family antitoxin</fullName>
    </submittedName>
</protein>